<dbReference type="PROSITE" id="PS50850">
    <property type="entry name" value="MFS"/>
    <property type="match status" value="1"/>
</dbReference>
<keyword evidence="3" id="KW-1003">Cell membrane</keyword>
<evidence type="ECO:0000259" key="9">
    <source>
        <dbReference type="PROSITE" id="PS50850"/>
    </source>
</evidence>
<feature type="transmembrane region" description="Helical" evidence="8">
    <location>
        <begin position="21"/>
        <end position="42"/>
    </location>
</feature>
<feature type="domain" description="Major facilitator superfamily (MFS) profile" evidence="9">
    <location>
        <begin position="24"/>
        <end position="469"/>
    </location>
</feature>
<keyword evidence="4 8" id="KW-0812">Transmembrane</keyword>
<sequence>MTSTLETTPRAGTSGPLRRPLGAVLAAVGIPMFMVALDNLVVTNALPVIRTELNASLSDLQWFVNAYTLSFASLLLTASALGDRFGRRRIFLAGIALFTAASAACALATEPWMLVAARAIQGFGGAAVMPLSLTLLSDAVPEKMRSAAIGIWGGISGLGIAVGPVVGGAVVGGLSWQWIFWLNVPIGIAVLPFAARVLGESFGGARRFDPLGLVLSAGGVLAIVWAVVHGADDGWTSAPVLSGLLGGAALLAVFIAWERRTPAPMLPLRLFRSRAFRVSNITSFTFAVGVFGAIFLISQYFQVVRGYSPFESGLRTLPWTAAPMVVAPLAGLLVGRIGARTMLVAGQVMLAAALAWMATVSTVDAGYDSFIGAMVLGGVGMGLTFAPSATVVMASAAAEDRAMASGTNNTIREVGVAIGVAILASIFASHGSYASPQGFVDGLVPAVWTGAVIVAVGAVIVALRLPRHIVAIESPAGAPDPGHDDAVTASAHA</sequence>
<feature type="transmembrane region" description="Helical" evidence="8">
    <location>
        <begin position="148"/>
        <end position="172"/>
    </location>
</feature>
<reference evidence="10 11" key="1">
    <citation type="submission" date="2017-07" db="EMBL/GenBank/DDBJ databases">
        <title>First draft Genome Sequence of Nocardia cerradoensis isolated from human infection.</title>
        <authorList>
            <person name="Carrasco G."/>
        </authorList>
    </citation>
    <scope>NUCLEOTIDE SEQUENCE [LARGE SCALE GENOMIC DNA]</scope>
    <source>
        <strain evidence="10 11">CNM20130759</strain>
    </source>
</reference>
<evidence type="ECO:0000256" key="7">
    <source>
        <dbReference type="SAM" id="MobiDB-lite"/>
    </source>
</evidence>
<evidence type="ECO:0000256" key="8">
    <source>
        <dbReference type="SAM" id="Phobius"/>
    </source>
</evidence>
<comment type="caution">
    <text evidence="10">The sequence shown here is derived from an EMBL/GenBank/DDBJ whole genome shotgun (WGS) entry which is preliminary data.</text>
</comment>
<feature type="transmembrane region" description="Helical" evidence="8">
    <location>
        <begin position="178"/>
        <end position="199"/>
    </location>
</feature>
<feature type="transmembrane region" description="Helical" evidence="8">
    <location>
        <begin position="211"/>
        <end position="228"/>
    </location>
</feature>
<comment type="subcellular location">
    <subcellularLocation>
        <location evidence="1">Cell membrane</location>
        <topology evidence="1">Multi-pass membrane protein</topology>
    </subcellularLocation>
</comment>
<evidence type="ECO:0000313" key="11">
    <source>
        <dbReference type="Proteomes" id="UP000215506"/>
    </source>
</evidence>
<dbReference type="RefSeq" id="WP_094026056.1">
    <property type="nucleotide sequence ID" value="NZ_NGAF01000007.1"/>
</dbReference>
<dbReference type="InterPro" id="IPR036259">
    <property type="entry name" value="MFS_trans_sf"/>
</dbReference>
<feature type="transmembrane region" description="Helical" evidence="8">
    <location>
        <begin position="278"/>
        <end position="297"/>
    </location>
</feature>
<protein>
    <submittedName>
        <fullName evidence="10">Multidrug resistance protein Stp</fullName>
    </submittedName>
</protein>
<dbReference type="Proteomes" id="UP000215506">
    <property type="component" value="Unassembled WGS sequence"/>
</dbReference>
<feature type="transmembrane region" description="Helical" evidence="8">
    <location>
        <begin position="317"/>
        <end position="334"/>
    </location>
</feature>
<gene>
    <name evidence="10" type="primary">stp_6</name>
    <name evidence="10" type="ORF">B7C42_03836</name>
</gene>
<feature type="transmembrane region" description="Helical" evidence="8">
    <location>
        <begin position="240"/>
        <end position="257"/>
    </location>
</feature>
<organism evidence="10 11">
    <name type="scientific">Nocardia cerradoensis</name>
    <dbReference type="NCBI Taxonomy" id="85688"/>
    <lineage>
        <taxon>Bacteria</taxon>
        <taxon>Bacillati</taxon>
        <taxon>Actinomycetota</taxon>
        <taxon>Actinomycetes</taxon>
        <taxon>Mycobacteriales</taxon>
        <taxon>Nocardiaceae</taxon>
        <taxon>Nocardia</taxon>
    </lineage>
</organism>
<keyword evidence="5 8" id="KW-1133">Transmembrane helix</keyword>
<feature type="transmembrane region" description="Helical" evidence="8">
    <location>
        <begin position="341"/>
        <end position="358"/>
    </location>
</feature>
<evidence type="ECO:0000256" key="5">
    <source>
        <dbReference type="ARBA" id="ARBA00022989"/>
    </source>
</evidence>
<name>A0A231H611_9NOCA</name>
<dbReference type="SUPFAM" id="SSF103473">
    <property type="entry name" value="MFS general substrate transporter"/>
    <property type="match status" value="1"/>
</dbReference>
<dbReference type="Gene3D" id="1.20.1250.20">
    <property type="entry name" value="MFS general substrate transporter like domains"/>
    <property type="match status" value="1"/>
</dbReference>
<accession>A0A231H611</accession>
<keyword evidence="6 8" id="KW-0472">Membrane</keyword>
<dbReference type="PRINTS" id="PR01036">
    <property type="entry name" value="TCRTETB"/>
</dbReference>
<dbReference type="NCBIfam" id="TIGR00711">
    <property type="entry name" value="efflux_EmrB"/>
    <property type="match status" value="1"/>
</dbReference>
<feature type="transmembrane region" description="Helical" evidence="8">
    <location>
        <begin position="414"/>
        <end position="434"/>
    </location>
</feature>
<dbReference type="GO" id="GO:0022857">
    <property type="term" value="F:transmembrane transporter activity"/>
    <property type="evidence" value="ECO:0007669"/>
    <property type="project" value="InterPro"/>
</dbReference>
<dbReference type="Pfam" id="PF07690">
    <property type="entry name" value="MFS_1"/>
    <property type="match status" value="2"/>
</dbReference>
<keyword evidence="11" id="KW-1185">Reference proteome</keyword>
<evidence type="ECO:0000256" key="3">
    <source>
        <dbReference type="ARBA" id="ARBA00022475"/>
    </source>
</evidence>
<dbReference type="GO" id="GO:0005886">
    <property type="term" value="C:plasma membrane"/>
    <property type="evidence" value="ECO:0007669"/>
    <property type="project" value="UniProtKB-SubCell"/>
</dbReference>
<evidence type="ECO:0000256" key="1">
    <source>
        <dbReference type="ARBA" id="ARBA00004651"/>
    </source>
</evidence>
<dbReference type="AlphaFoldDB" id="A0A231H611"/>
<evidence type="ECO:0000256" key="4">
    <source>
        <dbReference type="ARBA" id="ARBA00022692"/>
    </source>
</evidence>
<dbReference type="PANTHER" id="PTHR42718">
    <property type="entry name" value="MAJOR FACILITATOR SUPERFAMILY MULTIDRUG TRANSPORTER MFSC"/>
    <property type="match status" value="1"/>
</dbReference>
<feature type="transmembrane region" description="Helical" evidence="8">
    <location>
        <begin position="370"/>
        <end position="393"/>
    </location>
</feature>
<evidence type="ECO:0000256" key="6">
    <source>
        <dbReference type="ARBA" id="ARBA00023136"/>
    </source>
</evidence>
<dbReference type="EMBL" id="NGAF01000007">
    <property type="protein sequence ID" value="OXR44275.1"/>
    <property type="molecule type" value="Genomic_DNA"/>
</dbReference>
<proteinExistence type="predicted"/>
<keyword evidence="2" id="KW-0813">Transport</keyword>
<dbReference type="InterPro" id="IPR011701">
    <property type="entry name" value="MFS"/>
</dbReference>
<dbReference type="PANTHER" id="PTHR42718:SF42">
    <property type="entry name" value="EXPORT PROTEIN"/>
    <property type="match status" value="1"/>
</dbReference>
<evidence type="ECO:0000256" key="2">
    <source>
        <dbReference type="ARBA" id="ARBA00022448"/>
    </source>
</evidence>
<dbReference type="CDD" id="cd17321">
    <property type="entry name" value="MFS_MMR_MDR_like"/>
    <property type="match status" value="1"/>
</dbReference>
<feature type="transmembrane region" description="Helical" evidence="8">
    <location>
        <begin position="446"/>
        <end position="465"/>
    </location>
</feature>
<feature type="transmembrane region" description="Helical" evidence="8">
    <location>
        <begin position="90"/>
        <end position="109"/>
    </location>
</feature>
<feature type="region of interest" description="Disordered" evidence="7">
    <location>
        <begin position="474"/>
        <end position="493"/>
    </location>
</feature>
<dbReference type="InterPro" id="IPR004638">
    <property type="entry name" value="EmrB-like"/>
</dbReference>
<dbReference type="InterPro" id="IPR020846">
    <property type="entry name" value="MFS_dom"/>
</dbReference>
<dbReference type="Gene3D" id="1.20.1720.10">
    <property type="entry name" value="Multidrug resistance protein D"/>
    <property type="match status" value="1"/>
</dbReference>
<feature type="transmembrane region" description="Helical" evidence="8">
    <location>
        <begin position="62"/>
        <end position="81"/>
    </location>
</feature>
<feature type="transmembrane region" description="Helical" evidence="8">
    <location>
        <begin position="115"/>
        <end position="136"/>
    </location>
</feature>
<evidence type="ECO:0000313" key="10">
    <source>
        <dbReference type="EMBL" id="OXR44275.1"/>
    </source>
</evidence>